<dbReference type="Proteomes" id="UP000735302">
    <property type="component" value="Unassembled WGS sequence"/>
</dbReference>
<accession>A0AAV4BD49</accession>
<sequence>MIVRASSSHQQTNQLQTLEYRPGVFTADKIPGVFEDFHLIKMNGFKVWLARLHRAWAFTNLRYADDTVLIADNTKDLQQLLNIVEEESRKKGLELNSKKTEVMVVSRKQIAPECNIFIGGTKLKQREQFKYLETLISSDGRNKVEISSRIAQAKRSFQKMKAVLTNQCISIQMRQRALQCYIEPILMYGCEAWTISKQTQKNLEATEMWFIRRMLRTPWVAKKSNEKVLKEAHTKRSLMNKIRKRQATFFGHVMRKGKMEHIVTTGMMEGKRSRGRQREKMLDGLTKWLNAGRVTQALTATMDRDVWKDMVANATYTKQGT</sequence>
<comment type="caution">
    <text evidence="2">The sequence shown here is derived from an EMBL/GenBank/DDBJ whole genome shotgun (WGS) entry which is preliminary data.</text>
</comment>
<keyword evidence="3" id="KW-1185">Reference proteome</keyword>
<reference evidence="2 3" key="1">
    <citation type="journal article" date="2021" name="Elife">
        <title>Chloroplast acquisition without the gene transfer in kleptoplastic sea slugs, Plakobranchus ocellatus.</title>
        <authorList>
            <person name="Maeda T."/>
            <person name="Takahashi S."/>
            <person name="Yoshida T."/>
            <person name="Shimamura S."/>
            <person name="Takaki Y."/>
            <person name="Nagai Y."/>
            <person name="Toyoda A."/>
            <person name="Suzuki Y."/>
            <person name="Arimoto A."/>
            <person name="Ishii H."/>
            <person name="Satoh N."/>
            <person name="Nishiyama T."/>
            <person name="Hasebe M."/>
            <person name="Maruyama T."/>
            <person name="Minagawa J."/>
            <person name="Obokata J."/>
            <person name="Shigenobu S."/>
        </authorList>
    </citation>
    <scope>NUCLEOTIDE SEQUENCE [LARGE SCALE GENOMIC DNA]</scope>
</reference>
<keyword evidence="2" id="KW-0378">Hydrolase</keyword>
<feature type="domain" description="Reverse transcriptase" evidence="1">
    <location>
        <begin position="1"/>
        <end position="136"/>
    </location>
</feature>
<dbReference type="SUPFAM" id="SSF56672">
    <property type="entry name" value="DNA/RNA polymerases"/>
    <property type="match status" value="1"/>
</dbReference>
<organism evidence="2 3">
    <name type="scientific">Plakobranchus ocellatus</name>
    <dbReference type="NCBI Taxonomy" id="259542"/>
    <lineage>
        <taxon>Eukaryota</taxon>
        <taxon>Metazoa</taxon>
        <taxon>Spiralia</taxon>
        <taxon>Lophotrochozoa</taxon>
        <taxon>Mollusca</taxon>
        <taxon>Gastropoda</taxon>
        <taxon>Heterobranchia</taxon>
        <taxon>Euthyneura</taxon>
        <taxon>Panpulmonata</taxon>
        <taxon>Sacoglossa</taxon>
        <taxon>Placobranchoidea</taxon>
        <taxon>Plakobranchidae</taxon>
        <taxon>Plakobranchus</taxon>
    </lineage>
</organism>
<dbReference type="Pfam" id="PF00078">
    <property type="entry name" value="RVT_1"/>
    <property type="match status" value="1"/>
</dbReference>
<protein>
    <submittedName>
        <fullName evidence="2">Endonuclease-reverse transcriptase</fullName>
    </submittedName>
</protein>
<dbReference type="PROSITE" id="PS50878">
    <property type="entry name" value="RT_POL"/>
    <property type="match status" value="1"/>
</dbReference>
<dbReference type="PRINTS" id="PR01345">
    <property type="entry name" value="CERVTRCPTASE"/>
</dbReference>
<evidence type="ECO:0000313" key="3">
    <source>
        <dbReference type="Proteomes" id="UP000735302"/>
    </source>
</evidence>
<dbReference type="AlphaFoldDB" id="A0AAV4BD49"/>
<keyword evidence="2" id="KW-0540">Nuclease</keyword>
<keyword evidence="2" id="KW-0255">Endonuclease</keyword>
<name>A0AAV4BD49_9GAST</name>
<dbReference type="PANTHER" id="PTHR47027">
    <property type="entry name" value="REVERSE TRANSCRIPTASE DOMAIN-CONTAINING PROTEIN"/>
    <property type="match status" value="1"/>
</dbReference>
<dbReference type="InterPro" id="IPR043502">
    <property type="entry name" value="DNA/RNA_pol_sf"/>
</dbReference>
<dbReference type="GO" id="GO:0004519">
    <property type="term" value="F:endonuclease activity"/>
    <property type="evidence" value="ECO:0007669"/>
    <property type="project" value="UniProtKB-KW"/>
</dbReference>
<dbReference type="PANTHER" id="PTHR47027:SF25">
    <property type="entry name" value="REVERSE TRANSCRIPTASE DOMAIN-CONTAINING PROTEIN"/>
    <property type="match status" value="1"/>
</dbReference>
<evidence type="ECO:0000259" key="1">
    <source>
        <dbReference type="PROSITE" id="PS50878"/>
    </source>
</evidence>
<evidence type="ECO:0000313" key="2">
    <source>
        <dbReference type="EMBL" id="GFO18049.1"/>
    </source>
</evidence>
<gene>
    <name evidence="2" type="ORF">PoB_004455400</name>
</gene>
<proteinExistence type="predicted"/>
<dbReference type="InterPro" id="IPR000477">
    <property type="entry name" value="RT_dom"/>
</dbReference>
<dbReference type="EMBL" id="BLXT01004926">
    <property type="protein sequence ID" value="GFO18049.1"/>
    <property type="molecule type" value="Genomic_DNA"/>
</dbReference>